<feature type="compositionally biased region" description="Basic and acidic residues" evidence="7">
    <location>
        <begin position="1"/>
        <end position="14"/>
    </location>
</feature>
<feature type="domain" description="T-SNARE coiled-coil homology" evidence="9">
    <location>
        <begin position="326"/>
        <end position="388"/>
    </location>
</feature>
<feature type="transmembrane region" description="Helical" evidence="8">
    <location>
        <begin position="400"/>
        <end position="419"/>
    </location>
</feature>
<feature type="compositionally biased region" description="Polar residues" evidence="7">
    <location>
        <begin position="303"/>
        <end position="317"/>
    </location>
</feature>
<evidence type="ECO:0000256" key="4">
    <source>
        <dbReference type="ARBA" id="ARBA00022989"/>
    </source>
</evidence>
<dbReference type="EMBL" id="QEAP01000322">
    <property type="protein sequence ID" value="TPX69210.1"/>
    <property type="molecule type" value="Genomic_DNA"/>
</dbReference>
<keyword evidence="11" id="KW-1185">Reference proteome</keyword>
<organism evidence="10 11">
    <name type="scientific">Chytriomyces confervae</name>
    <dbReference type="NCBI Taxonomy" id="246404"/>
    <lineage>
        <taxon>Eukaryota</taxon>
        <taxon>Fungi</taxon>
        <taxon>Fungi incertae sedis</taxon>
        <taxon>Chytridiomycota</taxon>
        <taxon>Chytridiomycota incertae sedis</taxon>
        <taxon>Chytridiomycetes</taxon>
        <taxon>Chytridiales</taxon>
        <taxon>Chytriomycetaceae</taxon>
        <taxon>Chytriomyces</taxon>
    </lineage>
</organism>
<evidence type="ECO:0000256" key="3">
    <source>
        <dbReference type="ARBA" id="ARBA00022692"/>
    </source>
</evidence>
<dbReference type="Pfam" id="PF00804">
    <property type="entry name" value="Syntaxin"/>
    <property type="match status" value="1"/>
</dbReference>
<dbReference type="InterPro" id="IPR006012">
    <property type="entry name" value="Syntaxin/epimorphin_CS"/>
</dbReference>
<dbReference type="GO" id="GO:0006887">
    <property type="term" value="P:exocytosis"/>
    <property type="evidence" value="ECO:0007669"/>
    <property type="project" value="TreeGrafter"/>
</dbReference>
<dbReference type="GO" id="GO:0012505">
    <property type="term" value="C:endomembrane system"/>
    <property type="evidence" value="ECO:0007669"/>
    <property type="project" value="TreeGrafter"/>
</dbReference>
<sequence length="482" mass="52176">MSQRGYDSRDRNDRGPNTGSSRGTSRGGDRDTERGEPRYPPASAASGRSGGSSAGGRGGPPERGQPRGNGGYGDRDRERDRERGGGGGRGATREREQRGEPGMTSNTGRDRLAEMRTGAGSSASSYDNAGNYNSRDRLQRSPSANSTGNRGGAARGPPNGGGGSGAFYDQIERIQTELDRIAKRELPDLIQLQQRIISNTQPGEVQRLTNQMNQIQDGISAQLQLQRKTVRTLSTEAANMPAGAESHSRKGQVGTVAKKIMNVADEFQSAQRSFKNKYKQRMEREIRIARPDATPQEIARALDSQSGSAFSQQLLSSRNEKSRRALEEVQDRHTELQKIERSLTELFDLFQEMQALIETQQEMINNVEANVENAVVYVEEGSKELTKAVQYRKQTRKKQWWILYLILAIVLIVGIVVYFQVIRPLMAVTGGGGGGSSNSGPSAPPASVPSASVPVVSSSSSSSSLSSVLPATLSSTASTRSR</sequence>
<dbReference type="GO" id="GO:0005484">
    <property type="term" value="F:SNAP receptor activity"/>
    <property type="evidence" value="ECO:0007669"/>
    <property type="project" value="InterPro"/>
</dbReference>
<dbReference type="OrthoDB" id="10255013at2759"/>
<dbReference type="PANTHER" id="PTHR19957:SF307">
    <property type="entry name" value="PROTEIN SSO1-RELATED"/>
    <property type="match status" value="1"/>
</dbReference>
<comment type="caution">
    <text evidence="10">The sequence shown here is derived from an EMBL/GenBank/DDBJ whole genome shotgun (WGS) entry which is preliminary data.</text>
</comment>
<dbReference type="GO" id="GO:0048278">
    <property type="term" value="P:vesicle docking"/>
    <property type="evidence" value="ECO:0007669"/>
    <property type="project" value="TreeGrafter"/>
</dbReference>
<feature type="compositionally biased region" description="Basic and acidic residues" evidence="7">
    <location>
        <begin position="73"/>
        <end position="84"/>
    </location>
</feature>
<reference evidence="10 11" key="1">
    <citation type="journal article" date="2019" name="Sci. Rep.">
        <title>Comparative genomics of chytrid fungi reveal insights into the obligate biotrophic and pathogenic lifestyle of Synchytrium endobioticum.</title>
        <authorList>
            <person name="van de Vossenberg B.T.L.H."/>
            <person name="Warris S."/>
            <person name="Nguyen H.D.T."/>
            <person name="van Gent-Pelzer M.P.E."/>
            <person name="Joly D.L."/>
            <person name="van de Geest H.C."/>
            <person name="Bonants P.J.M."/>
            <person name="Smith D.S."/>
            <person name="Levesque C.A."/>
            <person name="van der Lee T.A.J."/>
        </authorList>
    </citation>
    <scope>NUCLEOTIDE SEQUENCE [LARGE SCALE GENOMIC DNA]</scope>
    <source>
        <strain evidence="10 11">CBS 675.73</strain>
    </source>
</reference>
<evidence type="ECO:0000313" key="11">
    <source>
        <dbReference type="Proteomes" id="UP000320333"/>
    </source>
</evidence>
<dbReference type="Pfam" id="PF05739">
    <property type="entry name" value="SNARE"/>
    <property type="match status" value="1"/>
</dbReference>
<dbReference type="PROSITE" id="PS50192">
    <property type="entry name" value="T_SNARE"/>
    <property type="match status" value="1"/>
</dbReference>
<evidence type="ECO:0000256" key="6">
    <source>
        <dbReference type="RuleBase" id="RU003858"/>
    </source>
</evidence>
<dbReference type="PANTHER" id="PTHR19957">
    <property type="entry name" value="SYNTAXIN"/>
    <property type="match status" value="1"/>
</dbReference>
<feature type="compositionally biased region" description="Polar residues" evidence="7">
    <location>
        <begin position="119"/>
        <end position="133"/>
    </location>
</feature>
<dbReference type="GO" id="GO:0005886">
    <property type="term" value="C:plasma membrane"/>
    <property type="evidence" value="ECO:0007669"/>
    <property type="project" value="TreeGrafter"/>
</dbReference>
<accession>A0A507F0P6</accession>
<feature type="region of interest" description="Disordered" evidence="7">
    <location>
        <begin position="1"/>
        <end position="167"/>
    </location>
</feature>
<name>A0A507F0P6_9FUNG</name>
<dbReference type="CDD" id="cd15848">
    <property type="entry name" value="SNARE_syntaxin1-like"/>
    <property type="match status" value="1"/>
</dbReference>
<dbReference type="SMART" id="SM00503">
    <property type="entry name" value="SynN"/>
    <property type="match status" value="1"/>
</dbReference>
<proteinExistence type="inferred from homology"/>
<evidence type="ECO:0000313" key="10">
    <source>
        <dbReference type="EMBL" id="TPX69210.1"/>
    </source>
</evidence>
<evidence type="ECO:0000259" key="9">
    <source>
        <dbReference type="PROSITE" id="PS50192"/>
    </source>
</evidence>
<keyword evidence="5 8" id="KW-0472">Membrane</keyword>
<comment type="similarity">
    <text evidence="2 6">Belongs to the syntaxin family.</text>
</comment>
<feature type="compositionally biased region" description="Low complexity" evidence="7">
    <location>
        <begin position="15"/>
        <end position="24"/>
    </location>
</feature>
<evidence type="ECO:0000256" key="8">
    <source>
        <dbReference type="SAM" id="Phobius"/>
    </source>
</evidence>
<dbReference type="InterPro" id="IPR010989">
    <property type="entry name" value="SNARE"/>
</dbReference>
<feature type="compositionally biased region" description="Basic and acidic residues" evidence="7">
    <location>
        <begin position="27"/>
        <end position="37"/>
    </location>
</feature>
<protein>
    <recommendedName>
        <fullName evidence="9">t-SNARE coiled-coil homology domain-containing protein</fullName>
    </recommendedName>
</protein>
<dbReference type="Gene3D" id="1.20.58.70">
    <property type="match status" value="1"/>
</dbReference>
<keyword evidence="3 8" id="KW-0812">Transmembrane</keyword>
<evidence type="ECO:0000256" key="2">
    <source>
        <dbReference type="ARBA" id="ARBA00009063"/>
    </source>
</evidence>
<feature type="compositionally biased region" description="Low complexity" evidence="7">
    <location>
        <begin position="448"/>
        <end position="482"/>
    </location>
</feature>
<dbReference type="PROSITE" id="PS00914">
    <property type="entry name" value="SYNTAXIN"/>
    <property type="match status" value="1"/>
</dbReference>
<evidence type="ECO:0000256" key="7">
    <source>
        <dbReference type="SAM" id="MobiDB-lite"/>
    </source>
</evidence>
<dbReference type="GO" id="GO:0031201">
    <property type="term" value="C:SNARE complex"/>
    <property type="evidence" value="ECO:0007669"/>
    <property type="project" value="TreeGrafter"/>
</dbReference>
<evidence type="ECO:0000256" key="1">
    <source>
        <dbReference type="ARBA" id="ARBA00004211"/>
    </source>
</evidence>
<dbReference type="InterPro" id="IPR006011">
    <property type="entry name" value="Syntaxin_N"/>
</dbReference>
<dbReference type="STRING" id="246404.A0A507F0P6"/>
<feature type="region of interest" description="Disordered" evidence="7">
    <location>
        <begin position="303"/>
        <end position="322"/>
    </location>
</feature>
<dbReference type="Gene3D" id="1.20.5.110">
    <property type="match status" value="1"/>
</dbReference>
<feature type="region of interest" description="Disordered" evidence="7">
    <location>
        <begin position="432"/>
        <end position="482"/>
    </location>
</feature>
<feature type="compositionally biased region" description="Gly residues" evidence="7">
    <location>
        <begin position="48"/>
        <end position="72"/>
    </location>
</feature>
<dbReference type="InterPro" id="IPR045242">
    <property type="entry name" value="Syntaxin"/>
</dbReference>
<dbReference type="SUPFAM" id="SSF47661">
    <property type="entry name" value="t-snare proteins"/>
    <property type="match status" value="1"/>
</dbReference>
<keyword evidence="4 8" id="KW-1133">Transmembrane helix</keyword>
<feature type="compositionally biased region" description="Gly residues" evidence="7">
    <location>
        <begin position="149"/>
        <end position="165"/>
    </location>
</feature>
<dbReference type="SMART" id="SM00397">
    <property type="entry name" value="t_SNARE"/>
    <property type="match status" value="1"/>
</dbReference>
<evidence type="ECO:0000256" key="5">
    <source>
        <dbReference type="ARBA" id="ARBA00023136"/>
    </source>
</evidence>
<dbReference type="InterPro" id="IPR000727">
    <property type="entry name" value="T_SNARE_dom"/>
</dbReference>
<gene>
    <name evidence="10" type="ORF">CcCBS67573_g06903</name>
</gene>
<comment type="subcellular location">
    <subcellularLocation>
        <location evidence="1">Membrane</location>
        <topology evidence="1">Single-pass type IV membrane protein</topology>
    </subcellularLocation>
</comment>
<dbReference type="Proteomes" id="UP000320333">
    <property type="component" value="Unassembled WGS sequence"/>
</dbReference>
<dbReference type="GO" id="GO:0006886">
    <property type="term" value="P:intracellular protein transport"/>
    <property type="evidence" value="ECO:0007669"/>
    <property type="project" value="InterPro"/>
</dbReference>
<dbReference type="GO" id="GO:0000149">
    <property type="term" value="F:SNARE binding"/>
    <property type="evidence" value="ECO:0007669"/>
    <property type="project" value="TreeGrafter"/>
</dbReference>
<dbReference type="GO" id="GO:0006906">
    <property type="term" value="P:vesicle fusion"/>
    <property type="evidence" value="ECO:0007669"/>
    <property type="project" value="TreeGrafter"/>
</dbReference>
<dbReference type="AlphaFoldDB" id="A0A507F0P6"/>